<dbReference type="RefSeq" id="WP_179269982.1">
    <property type="nucleotide sequence ID" value="NZ_CP058579.1"/>
</dbReference>
<gene>
    <name evidence="3" type="ORF">HUG12_17340</name>
</gene>
<evidence type="ECO:0000259" key="1">
    <source>
        <dbReference type="Pfam" id="PF00534"/>
    </source>
</evidence>
<dbReference type="AlphaFoldDB" id="A0A7D5QCJ7"/>
<dbReference type="PANTHER" id="PTHR45947">
    <property type="entry name" value="SULFOQUINOVOSYL TRANSFERASE SQD2"/>
    <property type="match status" value="1"/>
</dbReference>
<keyword evidence="4" id="KW-1185">Reference proteome</keyword>
<feature type="domain" description="Glycosyl transferase family 1" evidence="1">
    <location>
        <begin position="202"/>
        <end position="319"/>
    </location>
</feature>
<dbReference type="InterPro" id="IPR050194">
    <property type="entry name" value="Glycosyltransferase_grp1"/>
</dbReference>
<dbReference type="GeneID" id="56039261"/>
<dbReference type="OrthoDB" id="132546at2157"/>
<dbReference type="Gene3D" id="3.40.50.2000">
    <property type="entry name" value="Glycogen Phosphorylase B"/>
    <property type="match status" value="2"/>
</dbReference>
<dbReference type="GO" id="GO:0016757">
    <property type="term" value="F:glycosyltransferase activity"/>
    <property type="evidence" value="ECO:0007669"/>
    <property type="project" value="InterPro"/>
</dbReference>
<dbReference type="Proteomes" id="UP000509626">
    <property type="component" value="Chromosome"/>
</dbReference>
<evidence type="ECO:0000313" key="4">
    <source>
        <dbReference type="Proteomes" id="UP000509626"/>
    </source>
</evidence>
<reference evidence="3 4" key="1">
    <citation type="submission" date="2020-06" db="EMBL/GenBank/DDBJ databases">
        <title>NJ-3-1, isolated from saline soil.</title>
        <authorList>
            <person name="Cui H.L."/>
            <person name="Shi X."/>
        </authorList>
    </citation>
    <scope>NUCLEOTIDE SEQUENCE [LARGE SCALE GENOMIC DNA]</scope>
    <source>
        <strain evidence="3 4">NJ-3-1</strain>
    </source>
</reference>
<dbReference type="PANTHER" id="PTHR45947:SF3">
    <property type="entry name" value="SULFOQUINOVOSYL TRANSFERASE SQD2"/>
    <property type="match status" value="1"/>
</dbReference>
<evidence type="ECO:0000313" key="3">
    <source>
        <dbReference type="EMBL" id="QLG63398.1"/>
    </source>
</evidence>
<organism evidence="3 4">
    <name type="scientific">Halorarum salinum</name>
    <dbReference type="NCBI Taxonomy" id="2743089"/>
    <lineage>
        <taxon>Archaea</taxon>
        <taxon>Methanobacteriati</taxon>
        <taxon>Methanobacteriota</taxon>
        <taxon>Stenosarchaea group</taxon>
        <taxon>Halobacteria</taxon>
        <taxon>Halobacteriales</taxon>
        <taxon>Haloferacaceae</taxon>
        <taxon>Halorarum</taxon>
    </lineage>
</organism>
<sequence length="401" mass="45340">MSCGDDLFENLAIAHWGEHVNGGGDRVAWELARVFENAPLYVGWQDESIEPNDIETEQVISSRLLEWALRRGGALRMFAHLLGWQKAEPLRDYDVLVTSGNEPLFYVPPTEQVWVSYVHHTNRRQSDQIDEVEDGLLGSLKLLFYYLVRVAFDHNTHKPDLFLANSEQVKRRMIRYWGVPEEKIDVVYPPVDTDAYSPDDAETGDYYLTLSRLDWHKNVGEIVKGFNELSDATLVVAGDGPDRAKLEAMAGTNIEFRGYVSEEEKKELLAGAKAFIFNGRDEDFGISPVEALAAGTPLLGVREGMTQYQVIDGKNGYAHVRDGETGRSISEAVHELEAEGVQWNDDEIATFADRFSVKLFHVRINEAVRKAIDSADTTPEWYNDLLHELSTQPVERGYTDE</sequence>
<keyword evidence="3" id="KW-0808">Transferase</keyword>
<dbReference type="InterPro" id="IPR028098">
    <property type="entry name" value="Glyco_trans_4-like_N"/>
</dbReference>
<accession>A0A7D5QCJ7</accession>
<dbReference type="SUPFAM" id="SSF53756">
    <property type="entry name" value="UDP-Glycosyltransferase/glycogen phosphorylase"/>
    <property type="match status" value="1"/>
</dbReference>
<dbReference type="EMBL" id="CP058579">
    <property type="protein sequence ID" value="QLG63398.1"/>
    <property type="molecule type" value="Genomic_DNA"/>
</dbReference>
<dbReference type="Pfam" id="PF13439">
    <property type="entry name" value="Glyco_transf_4"/>
    <property type="match status" value="1"/>
</dbReference>
<feature type="domain" description="Glycosyltransferase subfamily 4-like N-terminal" evidence="2">
    <location>
        <begin position="22"/>
        <end position="194"/>
    </location>
</feature>
<dbReference type="Pfam" id="PF00534">
    <property type="entry name" value="Glycos_transf_1"/>
    <property type="match status" value="1"/>
</dbReference>
<evidence type="ECO:0000259" key="2">
    <source>
        <dbReference type="Pfam" id="PF13439"/>
    </source>
</evidence>
<name>A0A7D5QCJ7_9EURY</name>
<protein>
    <submittedName>
        <fullName evidence="3">Glycosyltransferase</fullName>
    </submittedName>
</protein>
<proteinExistence type="predicted"/>
<dbReference type="KEGG" id="halu:HUG12_17340"/>
<dbReference type="InterPro" id="IPR001296">
    <property type="entry name" value="Glyco_trans_1"/>
</dbReference>